<reference evidence="4 5" key="1">
    <citation type="journal article" date="2016" name="Nat. Commun.">
        <title>Thousands of microbial genomes shed light on interconnected biogeochemical processes in an aquifer system.</title>
        <authorList>
            <person name="Anantharaman K."/>
            <person name="Brown C.T."/>
            <person name="Hug L.A."/>
            <person name="Sharon I."/>
            <person name="Castelle C.J."/>
            <person name="Probst A.J."/>
            <person name="Thomas B.C."/>
            <person name="Singh A."/>
            <person name="Wilkins M.J."/>
            <person name="Karaoz U."/>
            <person name="Brodie E.L."/>
            <person name="Williams K.H."/>
            <person name="Hubbard S.S."/>
            <person name="Banfield J.F."/>
        </authorList>
    </citation>
    <scope>NUCLEOTIDE SEQUENCE [LARGE SCALE GENOMIC DNA]</scope>
</reference>
<protein>
    <recommendedName>
        <fullName evidence="3">Nudix hydrolase domain-containing protein</fullName>
    </recommendedName>
</protein>
<dbReference type="InterPro" id="IPR020084">
    <property type="entry name" value="NUDIX_hydrolase_CS"/>
</dbReference>
<keyword evidence="1 2" id="KW-0378">Hydrolase</keyword>
<dbReference type="PROSITE" id="PS51462">
    <property type="entry name" value="NUDIX"/>
    <property type="match status" value="1"/>
</dbReference>
<evidence type="ECO:0000259" key="3">
    <source>
        <dbReference type="PROSITE" id="PS51462"/>
    </source>
</evidence>
<sequence>MKVEFSAGGVVYRKVNKSIEFLIVQHSGHHRWVLPKGWIDPGETKEQTAIREVKEEAGVEAEIRDQLGEITVFYINQEKEKVRKTSYFFLMEYKSGNPEKDHGWEVENTTWLSPQEAIKKLDYPGEKKMVEKATALLEK</sequence>
<evidence type="ECO:0000313" key="5">
    <source>
        <dbReference type="Proteomes" id="UP000176299"/>
    </source>
</evidence>
<evidence type="ECO:0000313" key="4">
    <source>
        <dbReference type="EMBL" id="OGY21491.1"/>
    </source>
</evidence>
<dbReference type="GO" id="GO:0006754">
    <property type="term" value="P:ATP biosynthetic process"/>
    <property type="evidence" value="ECO:0007669"/>
    <property type="project" value="TreeGrafter"/>
</dbReference>
<comment type="caution">
    <text evidence="4">The sequence shown here is derived from an EMBL/GenBank/DDBJ whole genome shotgun (WGS) entry which is preliminary data.</text>
</comment>
<dbReference type="PROSITE" id="PS00893">
    <property type="entry name" value="NUDIX_BOX"/>
    <property type="match status" value="1"/>
</dbReference>
<comment type="similarity">
    <text evidence="2">Belongs to the Nudix hydrolase family.</text>
</comment>
<dbReference type="PANTHER" id="PTHR21340:SF0">
    <property type="entry name" value="BIS(5'-NUCLEOSYL)-TETRAPHOSPHATASE [ASYMMETRICAL]"/>
    <property type="match status" value="1"/>
</dbReference>
<dbReference type="InterPro" id="IPR015797">
    <property type="entry name" value="NUDIX_hydrolase-like_dom_sf"/>
</dbReference>
<dbReference type="SUPFAM" id="SSF55811">
    <property type="entry name" value="Nudix"/>
    <property type="match status" value="1"/>
</dbReference>
<accession>A0A1G1W1H6</accession>
<evidence type="ECO:0000256" key="2">
    <source>
        <dbReference type="RuleBase" id="RU003476"/>
    </source>
</evidence>
<dbReference type="GO" id="GO:0006167">
    <property type="term" value="P:AMP biosynthetic process"/>
    <property type="evidence" value="ECO:0007669"/>
    <property type="project" value="TreeGrafter"/>
</dbReference>
<dbReference type="GO" id="GO:0004081">
    <property type="term" value="F:bis(5'-nucleosyl)-tetraphosphatase (asymmetrical) activity"/>
    <property type="evidence" value="ECO:0007669"/>
    <property type="project" value="TreeGrafter"/>
</dbReference>
<dbReference type="AlphaFoldDB" id="A0A1G1W1H6"/>
<dbReference type="InterPro" id="IPR020476">
    <property type="entry name" value="Nudix_hydrolase"/>
</dbReference>
<dbReference type="Pfam" id="PF00293">
    <property type="entry name" value="NUDIX"/>
    <property type="match status" value="1"/>
</dbReference>
<name>A0A1G1W1H6_9BACT</name>
<dbReference type="CDD" id="cd03673">
    <property type="entry name" value="NUDIX_Ap6A_hydrolase"/>
    <property type="match status" value="1"/>
</dbReference>
<dbReference type="PRINTS" id="PR00502">
    <property type="entry name" value="NUDIXFAMILY"/>
</dbReference>
<dbReference type="InterPro" id="IPR000086">
    <property type="entry name" value="NUDIX_hydrolase_dom"/>
</dbReference>
<proteinExistence type="inferred from homology"/>
<evidence type="ECO:0000256" key="1">
    <source>
        <dbReference type="ARBA" id="ARBA00022801"/>
    </source>
</evidence>
<dbReference type="InterPro" id="IPR051325">
    <property type="entry name" value="Nudix_hydrolase_domain"/>
</dbReference>
<gene>
    <name evidence="4" type="ORF">A2113_01905</name>
</gene>
<dbReference type="EMBL" id="MHCN01000013">
    <property type="protein sequence ID" value="OGY21491.1"/>
    <property type="molecule type" value="Genomic_DNA"/>
</dbReference>
<feature type="domain" description="Nudix hydrolase" evidence="3">
    <location>
        <begin position="2"/>
        <end position="135"/>
    </location>
</feature>
<dbReference type="PANTHER" id="PTHR21340">
    <property type="entry name" value="DIADENOSINE 5,5-P1,P4-TETRAPHOSPHATE PYROPHOSPHOHYDROLASE MUTT"/>
    <property type="match status" value="1"/>
</dbReference>
<organism evidence="4 5">
    <name type="scientific">Candidatus Woykebacteria bacterium GWA1_44_8</name>
    <dbReference type="NCBI Taxonomy" id="1802591"/>
    <lineage>
        <taxon>Bacteria</taxon>
        <taxon>Candidatus Woykeibacteriota</taxon>
    </lineage>
</organism>
<dbReference type="STRING" id="1802591.A2113_01905"/>
<dbReference type="Proteomes" id="UP000176299">
    <property type="component" value="Unassembled WGS sequence"/>
</dbReference>
<dbReference type="Gene3D" id="3.90.79.10">
    <property type="entry name" value="Nucleoside Triphosphate Pyrophosphohydrolase"/>
    <property type="match status" value="1"/>
</dbReference>